<organism evidence="10 11">
    <name type="scientific">Tranquillimonas rosea</name>
    <dbReference type="NCBI Taxonomy" id="641238"/>
    <lineage>
        <taxon>Bacteria</taxon>
        <taxon>Pseudomonadati</taxon>
        <taxon>Pseudomonadota</taxon>
        <taxon>Alphaproteobacteria</taxon>
        <taxon>Rhodobacterales</taxon>
        <taxon>Roseobacteraceae</taxon>
        <taxon>Tranquillimonas</taxon>
    </lineage>
</organism>
<evidence type="ECO:0000256" key="1">
    <source>
        <dbReference type="ARBA" id="ARBA00004719"/>
    </source>
</evidence>
<comment type="function">
    <text evidence="6">Repressor involved in the biosynthesis of the osmoprotectant glycine betaine. It represses transcription of the choline transporter BetT and the genes of BetAB involved in the synthesis of glycine betaine.</text>
</comment>
<dbReference type="InterPro" id="IPR050109">
    <property type="entry name" value="HTH-type_TetR-like_transc_reg"/>
</dbReference>
<protein>
    <recommendedName>
        <fullName evidence="7">HTH-type transcriptional regulator BetI</fullName>
    </recommendedName>
</protein>
<dbReference type="UniPathway" id="UPA00529"/>
<feature type="domain" description="HTH tetR-type" evidence="9">
    <location>
        <begin position="8"/>
        <end position="68"/>
    </location>
</feature>
<dbReference type="GO" id="GO:0019285">
    <property type="term" value="P:glycine betaine biosynthetic process from choline"/>
    <property type="evidence" value="ECO:0007669"/>
    <property type="project" value="UniProtKB-UniRule"/>
</dbReference>
<dbReference type="RefSeq" id="WP_092694785.1">
    <property type="nucleotide sequence ID" value="NZ_CBDDGO010000004.1"/>
</dbReference>
<proteinExistence type="inferred from homology"/>
<sequence>MPKLGMEPIRRAALVEAAIDEIGDAGTLDVTVGRIARRAGVSSALAHHYFGNKESLFLAAMRKILSDYGRTVRAALTGRDDPRDRIEAIIRASFDETNFRDEVIGAWLNFYVHAQKVPAAERLLKIYQRRLMSNLCHDLRPLAGERAELVAEVLAALIDGIYIRAALGDTTGGATKVLDVLDHMLEAT</sequence>
<evidence type="ECO:0000256" key="5">
    <source>
        <dbReference type="ARBA" id="ARBA00023163"/>
    </source>
</evidence>
<evidence type="ECO:0000256" key="4">
    <source>
        <dbReference type="ARBA" id="ARBA00023125"/>
    </source>
</evidence>
<evidence type="ECO:0000256" key="6">
    <source>
        <dbReference type="ARBA" id="ARBA00024936"/>
    </source>
</evidence>
<dbReference type="PRINTS" id="PR00455">
    <property type="entry name" value="HTHTETR"/>
</dbReference>
<dbReference type="NCBIfam" id="TIGR03384">
    <property type="entry name" value="betaine_BetI"/>
    <property type="match status" value="1"/>
</dbReference>
<feature type="DNA-binding region" description="H-T-H motif" evidence="7 8">
    <location>
        <begin position="31"/>
        <end position="50"/>
    </location>
</feature>
<accession>A0A1H9VVT7</accession>
<keyword evidence="3 7" id="KW-0805">Transcription regulation</keyword>
<evidence type="ECO:0000313" key="11">
    <source>
        <dbReference type="Proteomes" id="UP000198885"/>
    </source>
</evidence>
<evidence type="ECO:0000256" key="8">
    <source>
        <dbReference type="PROSITE-ProRule" id="PRU00335"/>
    </source>
</evidence>
<evidence type="ECO:0000313" key="10">
    <source>
        <dbReference type="EMBL" id="SES25722.1"/>
    </source>
</evidence>
<evidence type="ECO:0000259" key="9">
    <source>
        <dbReference type="PROSITE" id="PS50977"/>
    </source>
</evidence>
<keyword evidence="4 7" id="KW-0238">DNA-binding</keyword>
<dbReference type="SUPFAM" id="SSF46689">
    <property type="entry name" value="Homeodomain-like"/>
    <property type="match status" value="1"/>
</dbReference>
<reference evidence="10 11" key="1">
    <citation type="submission" date="2016-10" db="EMBL/GenBank/DDBJ databases">
        <authorList>
            <person name="de Groot N.N."/>
        </authorList>
    </citation>
    <scope>NUCLEOTIDE SEQUENCE [LARGE SCALE GENOMIC DNA]</scope>
    <source>
        <strain evidence="10 11">DSM 23042</strain>
    </source>
</reference>
<dbReference type="SUPFAM" id="SSF48498">
    <property type="entry name" value="Tetracyclin repressor-like, C-terminal domain"/>
    <property type="match status" value="1"/>
</dbReference>
<dbReference type="OrthoDB" id="7618612at2"/>
<dbReference type="HAMAP" id="MF_00768">
    <property type="entry name" value="HTH_type_BetI"/>
    <property type="match status" value="1"/>
</dbReference>
<keyword evidence="5 7" id="KW-0804">Transcription</keyword>
<dbReference type="InterPro" id="IPR009057">
    <property type="entry name" value="Homeodomain-like_sf"/>
</dbReference>
<dbReference type="GO" id="GO:0045892">
    <property type="term" value="P:negative regulation of DNA-templated transcription"/>
    <property type="evidence" value="ECO:0007669"/>
    <property type="project" value="UniProtKB-UniRule"/>
</dbReference>
<keyword evidence="11" id="KW-1185">Reference proteome</keyword>
<keyword evidence="2 7" id="KW-0678">Repressor</keyword>
<gene>
    <name evidence="7" type="primary">betI</name>
    <name evidence="10" type="ORF">SAMN04490244_108138</name>
</gene>
<evidence type="ECO:0000256" key="2">
    <source>
        <dbReference type="ARBA" id="ARBA00022491"/>
    </source>
</evidence>
<dbReference type="EMBL" id="FOGU01000008">
    <property type="protein sequence ID" value="SES25722.1"/>
    <property type="molecule type" value="Genomic_DNA"/>
</dbReference>
<dbReference type="AlphaFoldDB" id="A0A1H9VVT7"/>
<dbReference type="PROSITE" id="PS50977">
    <property type="entry name" value="HTH_TETR_2"/>
    <property type="match status" value="1"/>
</dbReference>
<comment type="pathway">
    <text evidence="1 7">Amine and polyamine biosynthesis; betaine biosynthesis via choline pathway [regulation].</text>
</comment>
<dbReference type="Pfam" id="PF00440">
    <property type="entry name" value="TetR_N"/>
    <property type="match status" value="1"/>
</dbReference>
<comment type="function">
    <text evidence="7">Repressor involved in choline regulation of the bet genes.</text>
</comment>
<name>A0A1H9VVT7_9RHOB</name>
<dbReference type="InterPro" id="IPR039538">
    <property type="entry name" value="BetI_C"/>
</dbReference>
<dbReference type="NCBIfam" id="NF001978">
    <property type="entry name" value="PRK00767.1"/>
    <property type="match status" value="1"/>
</dbReference>
<evidence type="ECO:0000256" key="3">
    <source>
        <dbReference type="ARBA" id="ARBA00023015"/>
    </source>
</evidence>
<dbReference type="GO" id="GO:0003700">
    <property type="term" value="F:DNA-binding transcription factor activity"/>
    <property type="evidence" value="ECO:0007669"/>
    <property type="project" value="UniProtKB-UniRule"/>
</dbReference>
<dbReference type="PANTHER" id="PTHR30055:SF234">
    <property type="entry name" value="HTH-TYPE TRANSCRIPTIONAL REGULATOR BETI"/>
    <property type="match status" value="1"/>
</dbReference>
<dbReference type="Proteomes" id="UP000198885">
    <property type="component" value="Unassembled WGS sequence"/>
</dbReference>
<dbReference type="InterPro" id="IPR001647">
    <property type="entry name" value="HTH_TetR"/>
</dbReference>
<dbReference type="PANTHER" id="PTHR30055">
    <property type="entry name" value="HTH-TYPE TRANSCRIPTIONAL REGULATOR RUTR"/>
    <property type="match status" value="1"/>
</dbReference>
<dbReference type="Pfam" id="PF13977">
    <property type="entry name" value="TetR_C_6"/>
    <property type="match status" value="1"/>
</dbReference>
<dbReference type="GO" id="GO:0000976">
    <property type="term" value="F:transcription cis-regulatory region binding"/>
    <property type="evidence" value="ECO:0007669"/>
    <property type="project" value="TreeGrafter"/>
</dbReference>
<evidence type="ECO:0000256" key="7">
    <source>
        <dbReference type="HAMAP-Rule" id="MF_00768"/>
    </source>
</evidence>
<dbReference type="InterPro" id="IPR017757">
    <property type="entry name" value="Tscrpt_rep_BetI"/>
</dbReference>
<dbReference type="STRING" id="641238.SAMN04490244_108138"/>
<dbReference type="Gene3D" id="1.10.357.10">
    <property type="entry name" value="Tetracycline Repressor, domain 2"/>
    <property type="match status" value="1"/>
</dbReference>
<dbReference type="InterPro" id="IPR036271">
    <property type="entry name" value="Tet_transcr_reg_TetR-rel_C_sf"/>
</dbReference>